<dbReference type="Pfam" id="PF13639">
    <property type="entry name" value="zf-RING_2"/>
    <property type="match status" value="1"/>
</dbReference>
<evidence type="ECO:0000256" key="1">
    <source>
        <dbReference type="PROSITE-ProRule" id="PRU00175"/>
    </source>
</evidence>
<keyword evidence="1" id="KW-0863">Zinc-finger</keyword>
<dbReference type="AlphaFoldDB" id="J3PIM3"/>
<reference evidence="3" key="2">
    <citation type="submission" date="2010-07" db="EMBL/GenBank/DDBJ databases">
        <authorList>
            <consortium name="The Broad Institute Genome Sequencing Platform"/>
            <consortium name="Broad Institute Genome Sequencing Center for Infectious Disease"/>
            <person name="Ma L.-J."/>
            <person name="Dead R."/>
            <person name="Young S."/>
            <person name="Zeng Q."/>
            <person name="Koehrsen M."/>
            <person name="Alvarado L."/>
            <person name="Berlin A."/>
            <person name="Chapman S.B."/>
            <person name="Chen Z."/>
            <person name="Freedman E."/>
            <person name="Gellesch M."/>
            <person name="Goldberg J."/>
            <person name="Griggs A."/>
            <person name="Gujja S."/>
            <person name="Heilman E.R."/>
            <person name="Heiman D."/>
            <person name="Hepburn T."/>
            <person name="Howarth C."/>
            <person name="Jen D."/>
            <person name="Larson L."/>
            <person name="Mehta T."/>
            <person name="Neiman D."/>
            <person name="Pearson M."/>
            <person name="Roberts A."/>
            <person name="Saif S."/>
            <person name="Shea T."/>
            <person name="Shenoy N."/>
            <person name="Sisk P."/>
            <person name="Stolte C."/>
            <person name="Sykes S."/>
            <person name="Walk T."/>
            <person name="White J."/>
            <person name="Yandava C."/>
            <person name="Haas B."/>
            <person name="Nusbaum C."/>
            <person name="Birren B."/>
        </authorList>
    </citation>
    <scope>NUCLEOTIDE SEQUENCE</scope>
    <source>
        <strain evidence="3">R3-111a-1</strain>
    </source>
</reference>
<keyword evidence="1" id="KW-0862">Zinc</keyword>
<dbReference type="SUPFAM" id="SSF57850">
    <property type="entry name" value="RING/U-box"/>
    <property type="match status" value="1"/>
</dbReference>
<dbReference type="GeneID" id="20353810"/>
<dbReference type="VEuPathDB" id="FungiDB:GGTG_13352"/>
<dbReference type="SMART" id="SM00184">
    <property type="entry name" value="RING"/>
    <property type="match status" value="1"/>
</dbReference>
<reference evidence="4" key="5">
    <citation type="submission" date="2018-04" db="UniProtKB">
        <authorList>
            <consortium name="EnsemblFungi"/>
        </authorList>
    </citation>
    <scope>IDENTIFICATION</scope>
    <source>
        <strain evidence="4">R3-111a-1</strain>
    </source>
</reference>
<dbReference type="RefSeq" id="XP_009229522.1">
    <property type="nucleotide sequence ID" value="XM_009231258.1"/>
</dbReference>
<dbReference type="Proteomes" id="UP000006039">
    <property type="component" value="Unassembled WGS sequence"/>
</dbReference>
<sequence length="240" mass="27389">MHSPCRVGVPAPTDILWFLDQHFADMSTREPSTDVWPLRLPLSLRDKFRRQVEASLRAEVEEALKERLGRRLKKQWKRAFKKEKEEKAALGRALSSSTRRCAKLARRFEDYMSQKYVVNLTGDIQCFVCKALFEPIILFMFPSGKVLCPSCKDGIVTVFNDSKCQICHEPQSLDQVATTGCGHIYHHQCIGRWLEEGKKQRVQRNCPICRRPGDTLVTMSGVGPEILEQLQAFVPPNGSI</sequence>
<keyword evidence="5" id="KW-1185">Reference proteome</keyword>
<gene>
    <name evidence="4" type="primary">20353810</name>
    <name evidence="3" type="ORF">GGTG_13352</name>
</gene>
<proteinExistence type="predicted"/>
<organism evidence="3">
    <name type="scientific">Gaeumannomyces tritici (strain R3-111a-1)</name>
    <name type="common">Wheat and barley take-all root rot fungus</name>
    <name type="synonym">Gaeumannomyces graminis var. tritici</name>
    <dbReference type="NCBI Taxonomy" id="644352"/>
    <lineage>
        <taxon>Eukaryota</taxon>
        <taxon>Fungi</taxon>
        <taxon>Dikarya</taxon>
        <taxon>Ascomycota</taxon>
        <taxon>Pezizomycotina</taxon>
        <taxon>Sordariomycetes</taxon>
        <taxon>Sordariomycetidae</taxon>
        <taxon>Magnaporthales</taxon>
        <taxon>Magnaporthaceae</taxon>
        <taxon>Gaeumannomyces</taxon>
    </lineage>
</organism>
<evidence type="ECO:0000313" key="5">
    <source>
        <dbReference type="Proteomes" id="UP000006039"/>
    </source>
</evidence>
<feature type="domain" description="RING-type" evidence="2">
    <location>
        <begin position="164"/>
        <end position="210"/>
    </location>
</feature>
<evidence type="ECO:0000313" key="3">
    <source>
        <dbReference type="EMBL" id="EJT69084.1"/>
    </source>
</evidence>
<dbReference type="Gene3D" id="3.30.40.10">
    <property type="entry name" value="Zinc/RING finger domain, C3HC4 (zinc finger)"/>
    <property type="match status" value="1"/>
</dbReference>
<dbReference type="HOGENOM" id="CLU_1156440_0_0_1"/>
<dbReference type="GO" id="GO:0008270">
    <property type="term" value="F:zinc ion binding"/>
    <property type="evidence" value="ECO:0007669"/>
    <property type="project" value="UniProtKB-KW"/>
</dbReference>
<evidence type="ECO:0000259" key="2">
    <source>
        <dbReference type="PROSITE" id="PS50089"/>
    </source>
</evidence>
<name>J3PIM3_GAET3</name>
<reference evidence="4" key="4">
    <citation type="journal article" date="2015" name="G3 (Bethesda)">
        <title>Genome sequences of three phytopathogenic species of the Magnaporthaceae family of fungi.</title>
        <authorList>
            <person name="Okagaki L.H."/>
            <person name="Nunes C.C."/>
            <person name="Sailsbery J."/>
            <person name="Clay B."/>
            <person name="Brown D."/>
            <person name="John T."/>
            <person name="Oh Y."/>
            <person name="Young N."/>
            <person name="Fitzgerald M."/>
            <person name="Haas B.J."/>
            <person name="Zeng Q."/>
            <person name="Young S."/>
            <person name="Adiconis X."/>
            <person name="Fan L."/>
            <person name="Levin J.Z."/>
            <person name="Mitchell T.K."/>
            <person name="Okubara P.A."/>
            <person name="Farman M.L."/>
            <person name="Kohn L.M."/>
            <person name="Birren B."/>
            <person name="Ma L.-J."/>
            <person name="Dean R.A."/>
        </authorList>
    </citation>
    <scope>NUCLEOTIDE SEQUENCE</scope>
    <source>
        <strain evidence="4">R3-111a-1</strain>
    </source>
</reference>
<reference evidence="5" key="1">
    <citation type="submission" date="2010-07" db="EMBL/GenBank/DDBJ databases">
        <title>The genome sequence of Gaeumannomyces graminis var. tritici strain R3-111a-1.</title>
        <authorList>
            <consortium name="The Broad Institute Genome Sequencing Platform"/>
            <person name="Ma L.-J."/>
            <person name="Dead R."/>
            <person name="Young S."/>
            <person name="Zeng Q."/>
            <person name="Koehrsen M."/>
            <person name="Alvarado L."/>
            <person name="Berlin A."/>
            <person name="Chapman S.B."/>
            <person name="Chen Z."/>
            <person name="Freedman E."/>
            <person name="Gellesch M."/>
            <person name="Goldberg J."/>
            <person name="Griggs A."/>
            <person name="Gujja S."/>
            <person name="Heilman E.R."/>
            <person name="Heiman D."/>
            <person name="Hepburn T."/>
            <person name="Howarth C."/>
            <person name="Jen D."/>
            <person name="Larson L."/>
            <person name="Mehta T."/>
            <person name="Neiman D."/>
            <person name="Pearson M."/>
            <person name="Roberts A."/>
            <person name="Saif S."/>
            <person name="Shea T."/>
            <person name="Shenoy N."/>
            <person name="Sisk P."/>
            <person name="Stolte C."/>
            <person name="Sykes S."/>
            <person name="Walk T."/>
            <person name="White J."/>
            <person name="Yandava C."/>
            <person name="Haas B."/>
            <person name="Nusbaum C."/>
            <person name="Birren B."/>
        </authorList>
    </citation>
    <scope>NUCLEOTIDE SEQUENCE [LARGE SCALE GENOMIC DNA]</scope>
    <source>
        <strain evidence="5">R3-111a-1</strain>
    </source>
</reference>
<dbReference type="EnsemblFungi" id="EJT69084">
    <property type="protein sequence ID" value="EJT69084"/>
    <property type="gene ID" value="GGTG_13352"/>
</dbReference>
<accession>J3PIM3</accession>
<reference evidence="3" key="3">
    <citation type="submission" date="2010-09" db="EMBL/GenBank/DDBJ databases">
        <title>Annotation of Gaeumannomyces graminis var. tritici R3-111a-1.</title>
        <authorList>
            <consortium name="The Broad Institute Genome Sequencing Platform"/>
            <person name="Ma L.-J."/>
            <person name="Dead R."/>
            <person name="Young S.K."/>
            <person name="Zeng Q."/>
            <person name="Gargeya S."/>
            <person name="Fitzgerald M."/>
            <person name="Haas B."/>
            <person name="Abouelleil A."/>
            <person name="Alvarado L."/>
            <person name="Arachchi H.M."/>
            <person name="Berlin A."/>
            <person name="Brown A."/>
            <person name="Chapman S.B."/>
            <person name="Chen Z."/>
            <person name="Dunbar C."/>
            <person name="Freedman E."/>
            <person name="Gearin G."/>
            <person name="Gellesch M."/>
            <person name="Goldberg J."/>
            <person name="Griggs A."/>
            <person name="Gujja S."/>
            <person name="Heiman D."/>
            <person name="Howarth C."/>
            <person name="Larson L."/>
            <person name="Lui A."/>
            <person name="MacDonald P.J.P."/>
            <person name="Mehta T."/>
            <person name="Montmayeur A."/>
            <person name="Murphy C."/>
            <person name="Neiman D."/>
            <person name="Pearson M."/>
            <person name="Priest M."/>
            <person name="Roberts A."/>
            <person name="Saif S."/>
            <person name="Shea T."/>
            <person name="Shenoy N."/>
            <person name="Sisk P."/>
            <person name="Stolte C."/>
            <person name="Sykes S."/>
            <person name="Yandava C."/>
            <person name="Wortman J."/>
            <person name="Nusbaum C."/>
            <person name="Birren B."/>
        </authorList>
    </citation>
    <scope>NUCLEOTIDE SEQUENCE</scope>
    <source>
        <strain evidence="3">R3-111a-1</strain>
    </source>
</reference>
<dbReference type="EMBL" id="GL385406">
    <property type="protein sequence ID" value="EJT69084.1"/>
    <property type="molecule type" value="Genomic_DNA"/>
</dbReference>
<keyword evidence="1" id="KW-0479">Metal-binding</keyword>
<dbReference type="InterPro" id="IPR001841">
    <property type="entry name" value="Znf_RING"/>
</dbReference>
<dbReference type="OrthoDB" id="8062037at2759"/>
<dbReference type="InterPro" id="IPR013083">
    <property type="entry name" value="Znf_RING/FYVE/PHD"/>
</dbReference>
<evidence type="ECO:0000313" key="4">
    <source>
        <dbReference type="EnsemblFungi" id="EJT69084"/>
    </source>
</evidence>
<dbReference type="PROSITE" id="PS50089">
    <property type="entry name" value="ZF_RING_2"/>
    <property type="match status" value="1"/>
</dbReference>
<protein>
    <recommendedName>
        <fullName evidence="2">RING-type domain-containing protein</fullName>
    </recommendedName>
</protein>